<dbReference type="Proteomes" id="UP000008810">
    <property type="component" value="Chromosome 5"/>
</dbReference>
<accession>A0A0Q3H8J8</accession>
<evidence type="ECO:0000313" key="2">
    <source>
        <dbReference type="EMBL" id="KQJ84539.1"/>
    </source>
</evidence>
<dbReference type="EnsemblPlants" id="KQJ84539">
    <property type="protein sequence ID" value="KQJ84539"/>
    <property type="gene ID" value="BRADI_5g21475v3"/>
</dbReference>
<reference evidence="2 3" key="1">
    <citation type="journal article" date="2010" name="Nature">
        <title>Genome sequencing and analysis of the model grass Brachypodium distachyon.</title>
        <authorList>
            <consortium name="International Brachypodium Initiative"/>
        </authorList>
    </citation>
    <scope>NUCLEOTIDE SEQUENCE [LARGE SCALE GENOMIC DNA]</scope>
    <source>
        <strain evidence="2 3">Bd21</strain>
    </source>
</reference>
<name>A0A0Q3H8J8_BRADI</name>
<evidence type="ECO:0000313" key="4">
    <source>
        <dbReference type="Proteomes" id="UP000008810"/>
    </source>
</evidence>
<dbReference type="EMBL" id="CM000884">
    <property type="protein sequence ID" value="KQJ84539.1"/>
    <property type="molecule type" value="Genomic_DNA"/>
</dbReference>
<protein>
    <submittedName>
        <fullName evidence="2 3">Uncharacterized protein</fullName>
    </submittedName>
</protein>
<gene>
    <name evidence="2" type="ORF">BRADI_5g21475v3</name>
</gene>
<reference evidence="3" key="3">
    <citation type="submission" date="2018-08" db="UniProtKB">
        <authorList>
            <consortium name="EnsemblPlants"/>
        </authorList>
    </citation>
    <scope>IDENTIFICATION</scope>
    <source>
        <strain evidence="3">cv. Bd21</strain>
    </source>
</reference>
<keyword evidence="4" id="KW-1185">Reference proteome</keyword>
<evidence type="ECO:0000256" key="1">
    <source>
        <dbReference type="SAM" id="SignalP"/>
    </source>
</evidence>
<evidence type="ECO:0000313" key="3">
    <source>
        <dbReference type="EnsemblPlants" id="KQJ84539"/>
    </source>
</evidence>
<reference evidence="2" key="2">
    <citation type="submission" date="2017-06" db="EMBL/GenBank/DDBJ databases">
        <title>WGS assembly of Brachypodium distachyon.</title>
        <authorList>
            <consortium name="The International Brachypodium Initiative"/>
            <person name="Lucas S."/>
            <person name="Harmon-Smith M."/>
            <person name="Lail K."/>
            <person name="Tice H."/>
            <person name="Grimwood J."/>
            <person name="Bruce D."/>
            <person name="Barry K."/>
            <person name="Shu S."/>
            <person name="Lindquist E."/>
            <person name="Wang M."/>
            <person name="Pitluck S."/>
            <person name="Vogel J.P."/>
            <person name="Garvin D.F."/>
            <person name="Mockler T.C."/>
            <person name="Schmutz J."/>
            <person name="Rokhsar D."/>
            <person name="Bevan M.W."/>
        </authorList>
    </citation>
    <scope>NUCLEOTIDE SEQUENCE</scope>
    <source>
        <strain evidence="2">Bd21</strain>
    </source>
</reference>
<organism evidence="2">
    <name type="scientific">Brachypodium distachyon</name>
    <name type="common">Purple false brome</name>
    <name type="synonym">Trachynia distachya</name>
    <dbReference type="NCBI Taxonomy" id="15368"/>
    <lineage>
        <taxon>Eukaryota</taxon>
        <taxon>Viridiplantae</taxon>
        <taxon>Streptophyta</taxon>
        <taxon>Embryophyta</taxon>
        <taxon>Tracheophyta</taxon>
        <taxon>Spermatophyta</taxon>
        <taxon>Magnoliopsida</taxon>
        <taxon>Liliopsida</taxon>
        <taxon>Poales</taxon>
        <taxon>Poaceae</taxon>
        <taxon>BOP clade</taxon>
        <taxon>Pooideae</taxon>
        <taxon>Stipodae</taxon>
        <taxon>Brachypodieae</taxon>
        <taxon>Brachypodium</taxon>
    </lineage>
</organism>
<proteinExistence type="predicted"/>
<keyword evidence="1" id="KW-0732">Signal</keyword>
<dbReference type="AlphaFoldDB" id="A0A0Q3H8J8"/>
<feature type="signal peptide" evidence="1">
    <location>
        <begin position="1"/>
        <end position="16"/>
    </location>
</feature>
<sequence>MALLLCLLPWRPLPLSLPWIHLPIYPMANSNFEQLTAASESREGLHLLLQSPSQHLLFEEIMGVKNQLARH</sequence>
<dbReference type="Gramene" id="KQJ84539">
    <property type="protein sequence ID" value="KQJ84539"/>
    <property type="gene ID" value="BRADI_5g21475v3"/>
</dbReference>
<dbReference type="InParanoid" id="A0A0Q3H8J8"/>
<feature type="chain" id="PRO_5036297532" evidence="1">
    <location>
        <begin position="17"/>
        <end position="71"/>
    </location>
</feature>